<evidence type="ECO:0000256" key="1">
    <source>
        <dbReference type="ARBA" id="ARBA00004123"/>
    </source>
</evidence>
<dbReference type="FunFam" id="3.30.50.10:FF:000025">
    <property type="entry name" value="GATA transcription factor"/>
    <property type="match status" value="1"/>
</dbReference>
<comment type="function">
    <text evidence="11">Transcriptional activator that specifically binds 5'-GATA-3' or 5'-GAT-3' motifs within gene promoters. May be involved in the regulation of some light-responsive genes.</text>
</comment>
<dbReference type="InterPro" id="IPR051140">
    <property type="entry name" value="GATA_TF"/>
</dbReference>
<keyword evidence="9" id="KW-0804">Transcription</keyword>
<dbReference type="AlphaFoldDB" id="A0ABD1MMA3"/>
<dbReference type="PANTHER" id="PTHR45658">
    <property type="entry name" value="GATA TRANSCRIPTION FACTOR"/>
    <property type="match status" value="1"/>
</dbReference>
<comment type="similarity">
    <text evidence="2">Belongs to the type IV zinc-finger family. Class A subfamily.</text>
</comment>
<dbReference type="GO" id="GO:0008270">
    <property type="term" value="F:zinc ion binding"/>
    <property type="evidence" value="ECO:0007669"/>
    <property type="project" value="UniProtKB-KW"/>
</dbReference>
<evidence type="ECO:0000256" key="6">
    <source>
        <dbReference type="ARBA" id="ARBA00023015"/>
    </source>
</evidence>
<dbReference type="PANTHER" id="PTHR45658:SF42">
    <property type="entry name" value="GATA TRANSCRIPTION FACTOR 1"/>
    <property type="match status" value="1"/>
</dbReference>
<evidence type="ECO:0000313" key="15">
    <source>
        <dbReference type="Proteomes" id="UP001603857"/>
    </source>
</evidence>
<dbReference type="Gene3D" id="3.30.50.10">
    <property type="entry name" value="Erythroid Transcription Factor GATA-1, subunit A"/>
    <property type="match status" value="1"/>
</dbReference>
<evidence type="ECO:0000313" key="14">
    <source>
        <dbReference type="EMBL" id="KAL2336922.1"/>
    </source>
</evidence>
<keyword evidence="5" id="KW-0862">Zinc</keyword>
<evidence type="ECO:0000256" key="2">
    <source>
        <dbReference type="ARBA" id="ARBA00005694"/>
    </source>
</evidence>
<evidence type="ECO:0000256" key="9">
    <source>
        <dbReference type="ARBA" id="ARBA00023163"/>
    </source>
</evidence>
<gene>
    <name evidence="14" type="ORF">Fmac_011368</name>
</gene>
<keyword evidence="3" id="KW-0479">Metal-binding</keyword>
<evidence type="ECO:0000256" key="3">
    <source>
        <dbReference type="ARBA" id="ARBA00022723"/>
    </source>
</evidence>
<keyword evidence="6" id="KW-0805">Transcription regulation</keyword>
<evidence type="ECO:0000256" key="7">
    <source>
        <dbReference type="ARBA" id="ARBA00023125"/>
    </source>
</evidence>
<dbReference type="Pfam" id="PF00320">
    <property type="entry name" value="GATA"/>
    <property type="match status" value="1"/>
</dbReference>
<sequence>MNSPNYEDSNSLYDKMECQICNFGTSLCSTEDEDEFLEYPLCVPEDPLESLEGINFWEDVDFMISIQDFIISNPLYNNKEKMEQIEEKDVDSSKLKLLPSLELQNRSNSTKRRTKILKVKKSSAECENNFENSAVKKCGMKKRRHSKRRCSHCNVKDTPQWRAGPLGRNTLCNACGIRYKSGKLLAEYRPARNPSFDVNKYSNIHKKIPGMKS</sequence>
<comment type="caution">
    <text evidence="14">The sequence shown here is derived from an EMBL/GenBank/DDBJ whole genome shotgun (WGS) entry which is preliminary data.</text>
</comment>
<dbReference type="PROSITE" id="PS50114">
    <property type="entry name" value="GATA_ZN_FINGER_2"/>
    <property type="match status" value="1"/>
</dbReference>
<dbReference type="InterPro" id="IPR013088">
    <property type="entry name" value="Znf_NHR/GATA"/>
</dbReference>
<evidence type="ECO:0000256" key="11">
    <source>
        <dbReference type="ARBA" id="ARBA00055020"/>
    </source>
</evidence>
<dbReference type="Proteomes" id="UP001603857">
    <property type="component" value="Unassembled WGS sequence"/>
</dbReference>
<dbReference type="SUPFAM" id="SSF57716">
    <property type="entry name" value="Glucocorticoid receptor-like (DNA-binding domain)"/>
    <property type="match status" value="1"/>
</dbReference>
<evidence type="ECO:0000256" key="8">
    <source>
        <dbReference type="ARBA" id="ARBA00023159"/>
    </source>
</evidence>
<feature type="domain" description="GATA-type" evidence="13">
    <location>
        <begin position="144"/>
        <end position="180"/>
    </location>
</feature>
<dbReference type="GO" id="GO:0003677">
    <property type="term" value="F:DNA binding"/>
    <property type="evidence" value="ECO:0007669"/>
    <property type="project" value="UniProtKB-KW"/>
</dbReference>
<keyword evidence="8" id="KW-0010">Activator</keyword>
<dbReference type="EMBL" id="JBGMDY010000004">
    <property type="protein sequence ID" value="KAL2336922.1"/>
    <property type="molecule type" value="Genomic_DNA"/>
</dbReference>
<dbReference type="GO" id="GO:0005634">
    <property type="term" value="C:nucleus"/>
    <property type="evidence" value="ECO:0007669"/>
    <property type="project" value="UniProtKB-SubCell"/>
</dbReference>
<dbReference type="PROSITE" id="PS00344">
    <property type="entry name" value="GATA_ZN_FINGER_1"/>
    <property type="match status" value="1"/>
</dbReference>
<evidence type="ECO:0000256" key="10">
    <source>
        <dbReference type="ARBA" id="ARBA00023242"/>
    </source>
</evidence>
<proteinExistence type="inferred from homology"/>
<evidence type="ECO:0000256" key="4">
    <source>
        <dbReference type="ARBA" id="ARBA00022771"/>
    </source>
</evidence>
<reference evidence="14 15" key="1">
    <citation type="submission" date="2024-08" db="EMBL/GenBank/DDBJ databases">
        <title>Insights into the chromosomal genome structure of Flemingia macrophylla.</title>
        <authorList>
            <person name="Ding Y."/>
            <person name="Zhao Y."/>
            <person name="Bi W."/>
            <person name="Wu M."/>
            <person name="Zhao G."/>
            <person name="Gong Y."/>
            <person name="Li W."/>
            <person name="Zhang P."/>
        </authorList>
    </citation>
    <scope>NUCLEOTIDE SEQUENCE [LARGE SCALE GENOMIC DNA]</scope>
    <source>
        <strain evidence="14">DYQJB</strain>
        <tissue evidence="14">Leaf</tissue>
    </source>
</reference>
<organism evidence="14 15">
    <name type="scientific">Flemingia macrophylla</name>
    <dbReference type="NCBI Taxonomy" id="520843"/>
    <lineage>
        <taxon>Eukaryota</taxon>
        <taxon>Viridiplantae</taxon>
        <taxon>Streptophyta</taxon>
        <taxon>Embryophyta</taxon>
        <taxon>Tracheophyta</taxon>
        <taxon>Spermatophyta</taxon>
        <taxon>Magnoliopsida</taxon>
        <taxon>eudicotyledons</taxon>
        <taxon>Gunneridae</taxon>
        <taxon>Pentapetalae</taxon>
        <taxon>rosids</taxon>
        <taxon>fabids</taxon>
        <taxon>Fabales</taxon>
        <taxon>Fabaceae</taxon>
        <taxon>Papilionoideae</taxon>
        <taxon>50 kb inversion clade</taxon>
        <taxon>NPAAA clade</taxon>
        <taxon>indigoferoid/millettioid clade</taxon>
        <taxon>Phaseoleae</taxon>
        <taxon>Flemingia</taxon>
    </lineage>
</organism>
<name>A0ABD1MMA3_9FABA</name>
<accession>A0ABD1MMA3</accession>
<dbReference type="CDD" id="cd00202">
    <property type="entry name" value="ZnF_GATA"/>
    <property type="match status" value="1"/>
</dbReference>
<dbReference type="InterPro" id="IPR000679">
    <property type="entry name" value="Znf_GATA"/>
</dbReference>
<keyword evidence="7" id="KW-0238">DNA-binding</keyword>
<comment type="subcellular location">
    <subcellularLocation>
        <location evidence="1">Nucleus</location>
    </subcellularLocation>
</comment>
<keyword evidence="10" id="KW-0539">Nucleus</keyword>
<keyword evidence="4 12" id="KW-0863">Zinc-finger</keyword>
<evidence type="ECO:0000259" key="13">
    <source>
        <dbReference type="PROSITE" id="PS50114"/>
    </source>
</evidence>
<dbReference type="SMART" id="SM00401">
    <property type="entry name" value="ZnF_GATA"/>
    <property type="match status" value="1"/>
</dbReference>
<protein>
    <recommendedName>
        <fullName evidence="13">GATA-type domain-containing protein</fullName>
    </recommendedName>
</protein>
<keyword evidence="15" id="KW-1185">Reference proteome</keyword>
<evidence type="ECO:0000256" key="5">
    <source>
        <dbReference type="ARBA" id="ARBA00022833"/>
    </source>
</evidence>
<evidence type="ECO:0000256" key="12">
    <source>
        <dbReference type="PROSITE-ProRule" id="PRU00094"/>
    </source>
</evidence>